<accession>A0ACC0FH26</accession>
<proteinExistence type="predicted"/>
<comment type="caution">
    <text evidence="1">The sequence shown here is derived from an EMBL/GenBank/DDBJ whole genome shotgun (WGS) entry which is preliminary data.</text>
</comment>
<evidence type="ECO:0000313" key="1">
    <source>
        <dbReference type="EMBL" id="KAI7987271.1"/>
    </source>
</evidence>
<evidence type="ECO:0000313" key="2">
    <source>
        <dbReference type="Proteomes" id="UP001060215"/>
    </source>
</evidence>
<name>A0ACC0FH26_9ERIC</name>
<protein>
    <submittedName>
        <fullName evidence="1">Uncharacterized protein</fullName>
    </submittedName>
</protein>
<organism evidence="1 2">
    <name type="scientific">Camellia lanceoleosa</name>
    <dbReference type="NCBI Taxonomy" id="1840588"/>
    <lineage>
        <taxon>Eukaryota</taxon>
        <taxon>Viridiplantae</taxon>
        <taxon>Streptophyta</taxon>
        <taxon>Embryophyta</taxon>
        <taxon>Tracheophyta</taxon>
        <taxon>Spermatophyta</taxon>
        <taxon>Magnoliopsida</taxon>
        <taxon>eudicotyledons</taxon>
        <taxon>Gunneridae</taxon>
        <taxon>Pentapetalae</taxon>
        <taxon>asterids</taxon>
        <taxon>Ericales</taxon>
        <taxon>Theaceae</taxon>
        <taxon>Camellia</taxon>
    </lineage>
</organism>
<sequence>MATRNLAVRETLVSIDTDALCNGESAYFLMSTKMTVSGVPPDLTSKKSRIEEDSIYLLYFHEEGPVGYAMYRINVGAFSINENASNNAVAISPVLELPRAHYPGSMAAFAVGSRIFLIGGEIGIDIGGEIGIDDDDYYHRDKPTVRFSEMVYVCNTASALPLSVLQGTPMNGGKKFPIIIPVNEMVYVISELPILYTYLDEDTTLFKVFDPNANEGKGKWSSLSNPPFYPSSCDDYDCGAWSRSHVSKIVSHAVVECKIFFCTTRKDHMYAFDVNCNTWERFDIYNPIGEVHFPFRDGAMLISDKSWAATGAYSESPVCTYDLTAEFGFVRKNVEDLEAITSPNPHLAYYVMDYLLLDLSNGWYCLLQFGTDDEHFRRGNRYIFASVLRLVKKRMDDVFFNDIYPWPCHCKPLTKDSCDVEKSIWQIEVFGATDLHNSLFSIGAKSFMTDLVACFPMSRGVPCFILIFLGQQGIAAQKLCVGTAMAPLGLGTVFTENPSCQPHVQNVKQELIMLSLPAIAGQAIEPLAQLMETAYIGRLGSVELASAGVSMSIFNIISKLFNIPLLSVATSFVAEDISNIASRTSAAGEHCQKESGNGKPFDVINTHQQLSSVSTALVLAAAIGIFEALALSLGSGLFLSLLGISPDSSMHVPEQRFLCLRALGAPAVIVSLALQGIFHGFKDTKTPVSRQVFGLTCKGVGNLFAIFLLPILMYYFQFGVTGAAISIVISQYIVTFLMIWHLNKRAALLPPMLRDLQFGGYIKSGGFLIGRTLAVLVTMTLGTSMAARQGTVAMAAHQICLQVWLAVSLLTDALVASGQALIASSYSKGDYRTSREFANFALKDCSQGFLGCNFGFIFCASQPVNALAFIFDGLRYGVSDFPYAACSMMVVGAISSAFQLYVPSIFGLRGVWTGLALFMGLHTLAGYIRISSKNGPWWFLH</sequence>
<dbReference type="EMBL" id="CM045771">
    <property type="protein sequence ID" value="KAI7987271.1"/>
    <property type="molecule type" value="Genomic_DNA"/>
</dbReference>
<gene>
    <name evidence="1" type="ORF">LOK49_LG13G00070</name>
</gene>
<reference evidence="1 2" key="1">
    <citation type="journal article" date="2022" name="Plant J.">
        <title>Chromosome-level genome of Camellia lanceoleosa provides a valuable resource for understanding genome evolution and self-incompatibility.</title>
        <authorList>
            <person name="Gong W."/>
            <person name="Xiao S."/>
            <person name="Wang L."/>
            <person name="Liao Z."/>
            <person name="Chang Y."/>
            <person name="Mo W."/>
            <person name="Hu G."/>
            <person name="Li W."/>
            <person name="Zhao G."/>
            <person name="Zhu H."/>
            <person name="Hu X."/>
            <person name="Ji K."/>
            <person name="Xiang X."/>
            <person name="Song Q."/>
            <person name="Yuan D."/>
            <person name="Jin S."/>
            <person name="Zhang L."/>
        </authorList>
    </citation>
    <scope>NUCLEOTIDE SEQUENCE [LARGE SCALE GENOMIC DNA]</scope>
    <source>
        <strain evidence="1">SQ_2022a</strain>
    </source>
</reference>
<dbReference type="Proteomes" id="UP001060215">
    <property type="component" value="Chromosome 14"/>
</dbReference>
<keyword evidence="2" id="KW-1185">Reference proteome</keyword>